<dbReference type="AlphaFoldDB" id="A0A075WR92"/>
<evidence type="ECO:0000256" key="3">
    <source>
        <dbReference type="ARBA" id="ARBA00022643"/>
    </source>
</evidence>
<evidence type="ECO:0000256" key="4">
    <source>
        <dbReference type="ARBA" id="ARBA00022679"/>
    </source>
</evidence>
<organism evidence="7 8">
    <name type="scientific">Thermodesulfobacterium commune DSM 2178</name>
    <dbReference type="NCBI Taxonomy" id="289377"/>
    <lineage>
        <taxon>Bacteria</taxon>
        <taxon>Pseudomonadati</taxon>
        <taxon>Thermodesulfobacteriota</taxon>
        <taxon>Thermodesulfobacteria</taxon>
        <taxon>Thermodesulfobacteriales</taxon>
        <taxon>Thermodesulfobacteriaceae</taxon>
        <taxon>Thermodesulfobacterium</taxon>
    </lineage>
</organism>
<dbReference type="SUPFAM" id="SSF52507">
    <property type="entry name" value="Homo-oligomeric flavin-containing Cys decarboxylases, HFCD"/>
    <property type="match status" value="1"/>
</dbReference>
<dbReference type="OrthoDB" id="9781577at2"/>
<dbReference type="NCBIfam" id="NF004685">
    <property type="entry name" value="PRK06029.1"/>
    <property type="match status" value="1"/>
</dbReference>
<dbReference type="InterPro" id="IPR003382">
    <property type="entry name" value="Flavoprotein"/>
</dbReference>
<evidence type="ECO:0000256" key="2">
    <source>
        <dbReference type="ARBA" id="ARBA00022630"/>
    </source>
</evidence>
<accession>A0A075WR92</accession>
<reference evidence="7 8" key="1">
    <citation type="journal article" date="2015" name="Genome Announc.">
        <title>Genome Sequence of a Sulfate-Reducing Thermophilic Bacterium, Thermodesulfobacterium commune DSM 2178T (Phylum Thermodesulfobacteria).</title>
        <authorList>
            <person name="Bhatnagar S."/>
            <person name="Badger J.H."/>
            <person name="Madupu R."/>
            <person name="Khouri H.M."/>
            <person name="O'Connor E.M."/>
            <person name="Robb F.T."/>
            <person name="Ward N.L."/>
            <person name="Eisen J.A."/>
        </authorList>
    </citation>
    <scope>NUCLEOTIDE SEQUENCE [LARGE SCALE GENOMIC DNA]</scope>
    <source>
        <strain evidence="7 8">DSM 2178</strain>
    </source>
</reference>
<dbReference type="Gene3D" id="3.40.50.1950">
    <property type="entry name" value="Flavin prenyltransferase-like"/>
    <property type="match status" value="1"/>
</dbReference>
<comment type="function">
    <text evidence="5">Flavin prenyltransferase that catalyzes the synthesis of the prenylated FMN cofactor (prenyl-FMN) for 4-hydroxy-3-polyprenylbenzoic acid decarboxylase UbiD. The prenyltransferase is metal-independent and links a dimethylallyl moiety from dimethylallyl monophosphate (DMAP) to the flavin N5 and C6 atoms of FMN.</text>
</comment>
<feature type="domain" description="Flavoprotein" evidence="6">
    <location>
        <begin position="3"/>
        <end position="173"/>
    </location>
</feature>
<keyword evidence="3 5" id="KW-0288">FMN</keyword>
<gene>
    <name evidence="5" type="primary">ubiX</name>
    <name evidence="7" type="ORF">HL41_02940</name>
</gene>
<dbReference type="InterPro" id="IPR004507">
    <property type="entry name" value="UbiX-like"/>
</dbReference>
<protein>
    <recommendedName>
        <fullName evidence="5">Flavin prenyltransferase UbiX</fullName>
        <ecNumber evidence="5">2.5.1.129</ecNumber>
    </recommendedName>
</protein>
<dbReference type="HAMAP" id="MF_01984">
    <property type="entry name" value="ubiX_pad"/>
    <property type="match status" value="1"/>
</dbReference>
<comment type="caution">
    <text evidence="5">Lacks conserved residue(s) required for the propagation of feature annotation.</text>
</comment>
<evidence type="ECO:0000313" key="7">
    <source>
        <dbReference type="EMBL" id="AIH03829.1"/>
    </source>
</evidence>
<feature type="binding site" evidence="5">
    <location>
        <position position="169"/>
    </location>
    <ligand>
        <name>dimethylallyl phosphate</name>
        <dbReference type="ChEBI" id="CHEBI:88052"/>
    </ligand>
</feature>
<dbReference type="GO" id="GO:0106141">
    <property type="term" value="F:flavin prenyltransferase activity"/>
    <property type="evidence" value="ECO:0007669"/>
    <property type="project" value="UniProtKB-EC"/>
</dbReference>
<dbReference type="RefSeq" id="WP_038062071.1">
    <property type="nucleotide sequence ID" value="NZ_CP008796.1"/>
</dbReference>
<evidence type="ECO:0000256" key="1">
    <source>
        <dbReference type="ARBA" id="ARBA00022602"/>
    </source>
</evidence>
<keyword evidence="1 5" id="KW-0637">Prenyltransferase</keyword>
<dbReference type="eggNOG" id="COG0163">
    <property type="taxonomic scope" value="Bacteria"/>
</dbReference>
<dbReference type="HOGENOM" id="CLU_074522_0_1_0"/>
<proteinExistence type="inferred from homology"/>
<name>A0A075WR92_9BACT</name>
<feature type="binding site" evidence="5">
    <location>
        <position position="37"/>
    </location>
    <ligand>
        <name>FMN</name>
        <dbReference type="ChEBI" id="CHEBI:58210"/>
    </ligand>
</feature>
<keyword evidence="4 5" id="KW-0808">Transferase</keyword>
<feature type="binding site" evidence="5">
    <location>
        <begin position="11"/>
        <end position="13"/>
    </location>
    <ligand>
        <name>FMN</name>
        <dbReference type="ChEBI" id="CHEBI:58210"/>
    </ligand>
</feature>
<dbReference type="InterPro" id="IPR036551">
    <property type="entry name" value="Flavin_trans-like"/>
</dbReference>
<feature type="binding site" evidence="5">
    <location>
        <begin position="88"/>
        <end position="91"/>
    </location>
    <ligand>
        <name>FMN</name>
        <dbReference type="ChEBI" id="CHEBI:58210"/>
    </ligand>
</feature>
<dbReference type="EC" id="2.5.1.129" evidence="5"/>
<comment type="similarity">
    <text evidence="5">Belongs to the UbiX/PAD1 family.</text>
</comment>
<dbReference type="STRING" id="289377.HL41_02940"/>
<comment type="catalytic activity">
    <reaction evidence="5">
        <text>dimethylallyl phosphate + FMNH2 = prenylated FMNH2 + phosphate</text>
        <dbReference type="Rhea" id="RHEA:37743"/>
        <dbReference type="ChEBI" id="CHEBI:43474"/>
        <dbReference type="ChEBI" id="CHEBI:57618"/>
        <dbReference type="ChEBI" id="CHEBI:87467"/>
        <dbReference type="ChEBI" id="CHEBI:88052"/>
        <dbReference type="EC" id="2.5.1.129"/>
    </reaction>
</comment>
<feature type="binding site" evidence="5">
    <location>
        <position position="123"/>
    </location>
    <ligand>
        <name>FMN</name>
        <dbReference type="ChEBI" id="CHEBI:58210"/>
    </ligand>
</feature>
<evidence type="ECO:0000313" key="8">
    <source>
        <dbReference type="Proteomes" id="UP000028481"/>
    </source>
</evidence>
<feature type="binding site" evidence="5">
    <location>
        <position position="153"/>
    </location>
    <ligand>
        <name>dimethylallyl phosphate</name>
        <dbReference type="ChEBI" id="CHEBI:88052"/>
    </ligand>
</feature>
<keyword evidence="8" id="KW-1185">Reference proteome</keyword>
<sequence>MEKRYLVGITGASGALYAKFFLQELRELGVKTEVIITEAGKKVWEAELNSSWNGLKDLAFKVYQEREISAPPASGSSLYSGMVVIPCSMGTLGAIAHGVSRNLLQRAADVMLKERKPLVLVVRETPLNLIHIRNMEACLKAGAVIFPAMPSFYQRPKTLEDLVDFFVKRLLVFLGFNPQGFKSWEEICEE</sequence>
<dbReference type="KEGG" id="tcm:HL41_02940"/>
<dbReference type="NCBIfam" id="TIGR00421">
    <property type="entry name" value="ubiX_pad"/>
    <property type="match status" value="1"/>
</dbReference>
<keyword evidence="2 5" id="KW-0285">Flavoprotein</keyword>
<evidence type="ECO:0000256" key="5">
    <source>
        <dbReference type="HAMAP-Rule" id="MF_01984"/>
    </source>
</evidence>
<dbReference type="Proteomes" id="UP000028481">
    <property type="component" value="Chromosome"/>
</dbReference>
<evidence type="ECO:0000259" key="6">
    <source>
        <dbReference type="Pfam" id="PF02441"/>
    </source>
</evidence>
<dbReference type="Pfam" id="PF02441">
    <property type="entry name" value="Flavoprotein"/>
    <property type="match status" value="1"/>
</dbReference>
<dbReference type="EMBL" id="CP008796">
    <property type="protein sequence ID" value="AIH03829.1"/>
    <property type="molecule type" value="Genomic_DNA"/>
</dbReference>
<dbReference type="PaxDb" id="289377-HL41_02940"/>